<evidence type="ECO:0000256" key="4">
    <source>
        <dbReference type="ARBA" id="ARBA00023136"/>
    </source>
</evidence>
<evidence type="ECO:0000313" key="7">
    <source>
        <dbReference type="EMBL" id="KXZ50424.1"/>
    </source>
</evidence>
<feature type="transmembrane region" description="Helical" evidence="6">
    <location>
        <begin position="523"/>
        <end position="542"/>
    </location>
</feature>
<evidence type="ECO:0000256" key="6">
    <source>
        <dbReference type="SAM" id="Phobius"/>
    </source>
</evidence>
<keyword evidence="8" id="KW-1185">Reference proteome</keyword>
<feature type="transmembrane region" description="Helical" evidence="6">
    <location>
        <begin position="399"/>
        <end position="421"/>
    </location>
</feature>
<feature type="region of interest" description="Disordered" evidence="5">
    <location>
        <begin position="216"/>
        <end position="277"/>
    </location>
</feature>
<comment type="caution">
    <text evidence="7">The sequence shown here is derived from an EMBL/GenBank/DDBJ whole genome shotgun (WGS) entry which is preliminary data.</text>
</comment>
<feature type="transmembrane region" description="Helical" evidence="6">
    <location>
        <begin position="35"/>
        <end position="55"/>
    </location>
</feature>
<organism evidence="7 8">
    <name type="scientific">Gonium pectorale</name>
    <name type="common">Green alga</name>
    <dbReference type="NCBI Taxonomy" id="33097"/>
    <lineage>
        <taxon>Eukaryota</taxon>
        <taxon>Viridiplantae</taxon>
        <taxon>Chlorophyta</taxon>
        <taxon>core chlorophytes</taxon>
        <taxon>Chlorophyceae</taxon>
        <taxon>CS clade</taxon>
        <taxon>Chlamydomonadales</taxon>
        <taxon>Volvocaceae</taxon>
        <taxon>Gonium</taxon>
    </lineage>
</organism>
<keyword evidence="3 6" id="KW-1133">Transmembrane helix</keyword>
<evidence type="ECO:0000256" key="3">
    <source>
        <dbReference type="ARBA" id="ARBA00022989"/>
    </source>
</evidence>
<feature type="compositionally biased region" description="Basic and acidic residues" evidence="5">
    <location>
        <begin position="168"/>
        <end position="185"/>
    </location>
</feature>
<dbReference type="STRING" id="33097.A0A150GKV8"/>
<dbReference type="PANTHER" id="PTHR11040:SF44">
    <property type="entry name" value="PROTEIN ZNTC-RELATED"/>
    <property type="match status" value="1"/>
</dbReference>
<feature type="transmembrane region" description="Helical" evidence="6">
    <location>
        <begin position="67"/>
        <end position="86"/>
    </location>
</feature>
<feature type="transmembrane region" description="Helical" evidence="6">
    <location>
        <begin position="366"/>
        <end position="387"/>
    </location>
</feature>
<feature type="region of interest" description="Disordered" evidence="5">
    <location>
        <begin position="132"/>
        <end position="201"/>
    </location>
</feature>
<protein>
    <recommendedName>
        <fullName evidence="9">ZIP protein</fullName>
    </recommendedName>
</protein>
<dbReference type="OrthoDB" id="448280at2759"/>
<evidence type="ECO:0000313" key="8">
    <source>
        <dbReference type="Proteomes" id="UP000075714"/>
    </source>
</evidence>
<dbReference type="PANTHER" id="PTHR11040">
    <property type="entry name" value="ZINC/IRON TRANSPORTER"/>
    <property type="match status" value="1"/>
</dbReference>
<feature type="transmembrane region" description="Helical" evidence="6">
    <location>
        <begin position="326"/>
        <end position="346"/>
    </location>
</feature>
<feature type="compositionally biased region" description="Low complexity" evidence="5">
    <location>
        <begin position="229"/>
        <end position="240"/>
    </location>
</feature>
<dbReference type="Pfam" id="PF02535">
    <property type="entry name" value="Zip"/>
    <property type="match status" value="1"/>
</dbReference>
<dbReference type="EMBL" id="LSYV01000017">
    <property type="protein sequence ID" value="KXZ50424.1"/>
    <property type="molecule type" value="Genomic_DNA"/>
</dbReference>
<reference evidence="8" key="1">
    <citation type="journal article" date="2016" name="Nat. Commun.">
        <title>The Gonium pectorale genome demonstrates co-option of cell cycle regulation during the evolution of multicellularity.</title>
        <authorList>
            <person name="Hanschen E.R."/>
            <person name="Marriage T.N."/>
            <person name="Ferris P.J."/>
            <person name="Hamaji T."/>
            <person name="Toyoda A."/>
            <person name="Fujiyama A."/>
            <person name="Neme R."/>
            <person name="Noguchi H."/>
            <person name="Minakuchi Y."/>
            <person name="Suzuki M."/>
            <person name="Kawai-Toyooka H."/>
            <person name="Smith D.R."/>
            <person name="Sparks H."/>
            <person name="Anderson J."/>
            <person name="Bakaric R."/>
            <person name="Luria V."/>
            <person name="Karger A."/>
            <person name="Kirschner M.W."/>
            <person name="Durand P.M."/>
            <person name="Michod R.E."/>
            <person name="Nozaki H."/>
            <person name="Olson B.J."/>
        </authorList>
    </citation>
    <scope>NUCLEOTIDE SEQUENCE [LARGE SCALE GENOMIC DNA]</scope>
    <source>
        <strain evidence="8">NIES-2863</strain>
    </source>
</reference>
<evidence type="ECO:0008006" key="9">
    <source>
        <dbReference type="Google" id="ProtNLM"/>
    </source>
</evidence>
<feature type="compositionally biased region" description="Low complexity" evidence="5">
    <location>
        <begin position="250"/>
        <end position="260"/>
    </location>
</feature>
<feature type="region of interest" description="Disordered" evidence="5">
    <location>
        <begin position="472"/>
        <end position="497"/>
    </location>
</feature>
<dbReference type="Proteomes" id="UP000075714">
    <property type="component" value="Unassembled WGS sequence"/>
</dbReference>
<gene>
    <name evidence="7" type="ORF">GPECTOR_16g598</name>
</gene>
<evidence type="ECO:0000256" key="1">
    <source>
        <dbReference type="ARBA" id="ARBA00004141"/>
    </source>
</evidence>
<evidence type="ECO:0000256" key="5">
    <source>
        <dbReference type="SAM" id="MobiDB-lite"/>
    </source>
</evidence>
<dbReference type="GO" id="GO:0005385">
    <property type="term" value="F:zinc ion transmembrane transporter activity"/>
    <property type="evidence" value="ECO:0007669"/>
    <property type="project" value="TreeGrafter"/>
</dbReference>
<evidence type="ECO:0000256" key="2">
    <source>
        <dbReference type="ARBA" id="ARBA00022692"/>
    </source>
</evidence>
<feature type="transmembrane region" description="Helical" evidence="6">
    <location>
        <begin position="433"/>
        <end position="453"/>
    </location>
</feature>
<feature type="transmembrane region" description="Helical" evidence="6">
    <location>
        <begin position="101"/>
        <end position="118"/>
    </location>
</feature>
<dbReference type="GO" id="GO:0005886">
    <property type="term" value="C:plasma membrane"/>
    <property type="evidence" value="ECO:0007669"/>
    <property type="project" value="TreeGrafter"/>
</dbReference>
<name>A0A150GKV8_GONPE</name>
<proteinExistence type="predicted"/>
<accession>A0A150GKV8</accession>
<comment type="subcellular location">
    <subcellularLocation>
        <location evidence="1">Membrane</location>
        <topology evidence="1">Multi-pass membrane protein</topology>
    </subcellularLocation>
</comment>
<dbReference type="InterPro" id="IPR003689">
    <property type="entry name" value="ZIP"/>
</dbReference>
<dbReference type="AlphaFoldDB" id="A0A150GKV8"/>
<feature type="compositionally biased region" description="Low complexity" evidence="5">
    <location>
        <begin position="268"/>
        <end position="277"/>
    </location>
</feature>
<keyword evidence="2 6" id="KW-0812">Transmembrane</keyword>
<keyword evidence="4 6" id="KW-0472">Membrane</keyword>
<sequence>MGLRLLLPESDSPAGAASDLANEAVENADTQGLRIAAVFIILSAGLLGGVPPLFIAAIRNQESFTTFLIRAFSAGVILALALVHIVPDAIEDLSDLGGTDYPLGGTSVLFGLAAMVLMEHVAHLMHGIPHAHGGGGSAVHSSDSSGGGGGGGHGRLEKAAAARATGDATREELGGQGKGKGEGRLRLTPCSPPADAHRCSPKQHTFVHCSGAVRQREGLSDNPSAGLNSWGLSSGTSSDSPGGGGGGGRSAVSPATAAAADGGGGEGAAAADGNGADAPGAPDAAPLLLCCPPDHCHDCVSRSSAPNWASAVEVTASHASPLRLRIVAYLFELGCIFHSFIIGLSLGVNQTSTSQAREDPRRGVRALLIALSFHQALEGLSLASVILRGGFPTARAALMVLMYSVTCPAGAAIGIAAASSYDSHSLSARAAQGVLNGVSGGMLLYISLVQLVAEDMGKYVAGTDSSKAQAAAAEAADGGGRAHDHGQGHGHGHSPAAAGATGAAGGCRHGGGDAAGMGARVRLPCFLALCGGAASMCLLAVWA</sequence>